<evidence type="ECO:0000256" key="1">
    <source>
        <dbReference type="ARBA" id="ARBA00001936"/>
    </source>
</evidence>
<dbReference type="GO" id="GO:0070006">
    <property type="term" value="F:metalloaminopeptidase activity"/>
    <property type="evidence" value="ECO:0007669"/>
    <property type="project" value="InterPro"/>
</dbReference>
<organism evidence="8">
    <name type="scientific">marine metagenome</name>
    <dbReference type="NCBI Taxonomy" id="408172"/>
    <lineage>
        <taxon>unclassified sequences</taxon>
        <taxon>metagenomes</taxon>
        <taxon>ecological metagenomes</taxon>
    </lineage>
</organism>
<feature type="compositionally biased region" description="Low complexity" evidence="6">
    <location>
        <begin position="1"/>
        <end position="13"/>
    </location>
</feature>
<dbReference type="GO" id="GO:0030145">
    <property type="term" value="F:manganese ion binding"/>
    <property type="evidence" value="ECO:0007669"/>
    <property type="project" value="InterPro"/>
</dbReference>
<dbReference type="SUPFAM" id="SSF55920">
    <property type="entry name" value="Creatinase/aminopeptidase"/>
    <property type="match status" value="1"/>
</dbReference>
<dbReference type="SMART" id="SM01011">
    <property type="entry name" value="AMP_N"/>
    <property type="match status" value="1"/>
</dbReference>
<dbReference type="InterPro" id="IPR036005">
    <property type="entry name" value="Creatinase/aminopeptidase-like"/>
</dbReference>
<evidence type="ECO:0000259" key="7">
    <source>
        <dbReference type="SMART" id="SM01011"/>
    </source>
</evidence>
<keyword evidence="4" id="KW-0378">Hydrolase</keyword>
<evidence type="ECO:0000256" key="6">
    <source>
        <dbReference type="SAM" id="MobiDB-lite"/>
    </source>
</evidence>
<evidence type="ECO:0000313" key="8">
    <source>
        <dbReference type="EMBL" id="SVC43115.1"/>
    </source>
</evidence>
<feature type="region of interest" description="Disordered" evidence="6">
    <location>
        <begin position="1"/>
        <end position="20"/>
    </location>
</feature>
<feature type="non-terminal residue" evidence="8">
    <location>
        <position position="292"/>
    </location>
</feature>
<dbReference type="EMBL" id="UINC01090833">
    <property type="protein sequence ID" value="SVC43115.1"/>
    <property type="molecule type" value="Genomic_DNA"/>
</dbReference>
<dbReference type="InterPro" id="IPR052433">
    <property type="entry name" value="X-Pro_dipept-like"/>
</dbReference>
<dbReference type="Pfam" id="PF05195">
    <property type="entry name" value="AMP_N"/>
    <property type="match status" value="1"/>
</dbReference>
<dbReference type="PANTHER" id="PTHR43226">
    <property type="entry name" value="XAA-PRO AMINOPEPTIDASE 3"/>
    <property type="match status" value="1"/>
</dbReference>
<dbReference type="Pfam" id="PF00557">
    <property type="entry name" value="Peptidase_M24"/>
    <property type="match status" value="1"/>
</dbReference>
<evidence type="ECO:0000256" key="5">
    <source>
        <dbReference type="ARBA" id="ARBA00023211"/>
    </source>
</evidence>
<gene>
    <name evidence="8" type="ORF">METZ01_LOCUS295969</name>
</gene>
<dbReference type="Gene3D" id="3.40.350.10">
    <property type="entry name" value="Creatinase/prolidase N-terminal domain"/>
    <property type="match status" value="1"/>
</dbReference>
<dbReference type="InterPro" id="IPR000994">
    <property type="entry name" value="Pept_M24"/>
</dbReference>
<dbReference type="PANTHER" id="PTHR43226:SF4">
    <property type="entry name" value="XAA-PRO AMINOPEPTIDASE 3"/>
    <property type="match status" value="1"/>
</dbReference>
<accession>A0A382M584</accession>
<keyword evidence="5" id="KW-0464">Manganese</keyword>
<proteinExistence type="inferred from homology"/>
<reference evidence="8" key="1">
    <citation type="submission" date="2018-05" db="EMBL/GenBank/DDBJ databases">
        <authorList>
            <person name="Lanie J.A."/>
            <person name="Ng W.-L."/>
            <person name="Kazmierczak K.M."/>
            <person name="Andrzejewski T.M."/>
            <person name="Davidsen T.M."/>
            <person name="Wayne K.J."/>
            <person name="Tettelin H."/>
            <person name="Glass J.I."/>
            <person name="Rusch D."/>
            <person name="Podicherti R."/>
            <person name="Tsui H.-C.T."/>
            <person name="Winkler M.E."/>
        </authorList>
    </citation>
    <scope>NUCLEOTIDE SEQUENCE</scope>
</reference>
<name>A0A382M584_9ZZZZ</name>
<dbReference type="InterPro" id="IPR007865">
    <property type="entry name" value="Aminopep_P_N"/>
</dbReference>
<comment type="similarity">
    <text evidence="2">Belongs to the peptidase M24B family.</text>
</comment>
<evidence type="ECO:0000256" key="4">
    <source>
        <dbReference type="ARBA" id="ARBA00022801"/>
    </source>
</evidence>
<feature type="domain" description="Aminopeptidase P N-terminal" evidence="7">
    <location>
        <begin position="19"/>
        <end position="146"/>
    </location>
</feature>
<dbReference type="Gene3D" id="3.90.230.10">
    <property type="entry name" value="Creatinase/methionine aminopeptidase superfamily"/>
    <property type="match status" value="1"/>
</dbReference>
<dbReference type="GO" id="GO:0005739">
    <property type="term" value="C:mitochondrion"/>
    <property type="evidence" value="ECO:0007669"/>
    <property type="project" value="TreeGrafter"/>
</dbReference>
<sequence length="292" mass="32612">MSKSSPNPNSSPSMFQTDFPSSEFSARRKDVFDRIGSNAVAVLQGASPRGELELFRQSNEFYYLCGIEVPYAYLLLDACSRKTILYLPKRNVDQERSEGPILNADDADLAEKLTGVDEVRRTEEFSADIADAETVYVPQGSEKHHNPLDLLNTHPTREARFIQKLKDFCPQVKIQDLSPIIFSLRTLKSPNELKLMQRAGQLTGLAVAEAMRCTKPGIMEFQLRSVADFIFLANGAKGGGYPAIIAGGANAWYGHYFRNNCELQDGDLVLMDYAPDYGYYTSDIGRMWPING</sequence>
<dbReference type="InterPro" id="IPR029149">
    <property type="entry name" value="Creatin/AminoP/Spt16_N"/>
</dbReference>
<protein>
    <recommendedName>
        <fullName evidence="7">Aminopeptidase P N-terminal domain-containing protein</fullName>
    </recommendedName>
</protein>
<evidence type="ECO:0000256" key="3">
    <source>
        <dbReference type="ARBA" id="ARBA00022723"/>
    </source>
</evidence>
<comment type="cofactor">
    <cofactor evidence="1">
        <name>Mn(2+)</name>
        <dbReference type="ChEBI" id="CHEBI:29035"/>
    </cofactor>
</comment>
<dbReference type="SUPFAM" id="SSF53092">
    <property type="entry name" value="Creatinase/prolidase N-terminal domain"/>
    <property type="match status" value="1"/>
</dbReference>
<keyword evidence="3" id="KW-0479">Metal-binding</keyword>
<dbReference type="AlphaFoldDB" id="A0A382M584"/>
<evidence type="ECO:0000256" key="2">
    <source>
        <dbReference type="ARBA" id="ARBA00008766"/>
    </source>
</evidence>
<dbReference type="GO" id="GO:0006508">
    <property type="term" value="P:proteolysis"/>
    <property type="evidence" value="ECO:0007669"/>
    <property type="project" value="TreeGrafter"/>
</dbReference>